<sequence>MPGLAGLWNTTVGRGHHERESSQPATAWILSTLDEAKTYLVGEIVQSTGVLRGEIQTLATWTARVEHRLEFTTEAHNLVINRLNYLKARVHAADLALEDMGNCSRRINVRIRGIPERAGEGPLADLVVHILQPLLPGIPQAMSGSWSRRYSEICLGLPV</sequence>
<protein>
    <submittedName>
        <fullName evidence="1">Uncharacterized protein</fullName>
    </submittedName>
</protein>
<organism evidence="1 2">
    <name type="scientific">Pelobates cultripes</name>
    <name type="common">Western spadefoot toad</name>
    <dbReference type="NCBI Taxonomy" id="61616"/>
    <lineage>
        <taxon>Eukaryota</taxon>
        <taxon>Metazoa</taxon>
        <taxon>Chordata</taxon>
        <taxon>Craniata</taxon>
        <taxon>Vertebrata</taxon>
        <taxon>Euteleostomi</taxon>
        <taxon>Amphibia</taxon>
        <taxon>Batrachia</taxon>
        <taxon>Anura</taxon>
        <taxon>Pelobatoidea</taxon>
        <taxon>Pelobatidae</taxon>
        <taxon>Pelobates</taxon>
    </lineage>
</organism>
<reference evidence="1" key="1">
    <citation type="submission" date="2022-03" db="EMBL/GenBank/DDBJ databases">
        <authorList>
            <person name="Alioto T."/>
            <person name="Alioto T."/>
            <person name="Gomez Garrido J."/>
        </authorList>
    </citation>
    <scope>NUCLEOTIDE SEQUENCE</scope>
</reference>
<dbReference type="Proteomes" id="UP001295444">
    <property type="component" value="Unassembled WGS sequence"/>
</dbReference>
<proteinExistence type="predicted"/>
<dbReference type="EMBL" id="CAKOES020000323">
    <property type="protein sequence ID" value="CAH2330177.1"/>
    <property type="molecule type" value="Genomic_DNA"/>
</dbReference>
<name>A0AAD1WZ18_PELCU</name>
<accession>A0AAD1WZ18</accession>
<dbReference type="AlphaFoldDB" id="A0AAD1WZ18"/>
<gene>
    <name evidence="1" type="ORF">PECUL_23A024937</name>
</gene>
<evidence type="ECO:0000313" key="1">
    <source>
        <dbReference type="EMBL" id="CAH2330177.1"/>
    </source>
</evidence>
<comment type="caution">
    <text evidence="1">The sequence shown here is derived from an EMBL/GenBank/DDBJ whole genome shotgun (WGS) entry which is preliminary data.</text>
</comment>
<keyword evidence="2" id="KW-1185">Reference proteome</keyword>
<evidence type="ECO:0000313" key="2">
    <source>
        <dbReference type="Proteomes" id="UP001295444"/>
    </source>
</evidence>